<comment type="caution">
    <text evidence="2">The sequence shown here is derived from an EMBL/GenBank/DDBJ whole genome shotgun (WGS) entry which is preliminary data.</text>
</comment>
<dbReference type="EMBL" id="LCLO01000027">
    <property type="protein sequence ID" value="KKU17700.1"/>
    <property type="molecule type" value="Genomic_DNA"/>
</dbReference>
<reference evidence="2 3" key="1">
    <citation type="journal article" date="2015" name="Nature">
        <title>rRNA introns, odd ribosomes, and small enigmatic genomes across a large radiation of phyla.</title>
        <authorList>
            <person name="Brown C.T."/>
            <person name="Hug L.A."/>
            <person name="Thomas B.C."/>
            <person name="Sharon I."/>
            <person name="Castelle C.J."/>
            <person name="Singh A."/>
            <person name="Wilkins M.J."/>
            <person name="Williams K.H."/>
            <person name="Banfield J.F."/>
        </authorList>
    </citation>
    <scope>NUCLEOTIDE SEQUENCE [LARGE SCALE GENOMIC DNA]</scope>
</reference>
<evidence type="ECO:0000313" key="2">
    <source>
        <dbReference type="EMBL" id="KKU17700.1"/>
    </source>
</evidence>
<organism evidence="2 3">
    <name type="scientific">Candidatus Azambacteria bacterium GW2011_GWA2_45_90</name>
    <dbReference type="NCBI Taxonomy" id="1618614"/>
    <lineage>
        <taxon>Bacteria</taxon>
        <taxon>Candidatus Azamiibacteriota</taxon>
    </lineage>
</organism>
<proteinExistence type="predicted"/>
<name>A0A0G1R9Y6_9BACT</name>
<keyword evidence="1" id="KW-1133">Transmembrane helix</keyword>
<keyword evidence="1" id="KW-0472">Membrane</keyword>
<evidence type="ECO:0000313" key="3">
    <source>
        <dbReference type="Proteomes" id="UP000034644"/>
    </source>
</evidence>
<protein>
    <submittedName>
        <fullName evidence="2">Uncharacterized protein</fullName>
    </submittedName>
</protein>
<evidence type="ECO:0000256" key="1">
    <source>
        <dbReference type="SAM" id="Phobius"/>
    </source>
</evidence>
<dbReference type="AlphaFoldDB" id="A0A0G1R9Y6"/>
<dbReference type="Proteomes" id="UP000034644">
    <property type="component" value="Unassembled WGS sequence"/>
</dbReference>
<keyword evidence="1" id="KW-0812">Transmembrane</keyword>
<gene>
    <name evidence="2" type="ORF">UX27_C0027G0010</name>
</gene>
<accession>A0A0G1R9Y6</accession>
<sequence length="122" mass="13338">MRIIGLNAAKEKLEIVSSAAPPPFRHTTTAPLAMLEGCRIFAGLRLAEVASATQAGGFPRPELVEGRNVFGLIQEYSTNKKDTAYSVFFVCAIIFPRICAGFGFYLTFIEIYCKIALNSLTI</sequence>
<feature type="transmembrane region" description="Helical" evidence="1">
    <location>
        <begin position="84"/>
        <end position="108"/>
    </location>
</feature>